<dbReference type="AlphaFoldDB" id="A0AAN7W0J2"/>
<evidence type="ECO:0000256" key="5">
    <source>
        <dbReference type="ARBA" id="ARBA00023180"/>
    </source>
</evidence>
<reference evidence="7 8" key="1">
    <citation type="journal article" date="2024" name="Insects">
        <title>An Improved Chromosome-Level Genome Assembly of the Firefly Pyrocoelia pectoralis.</title>
        <authorList>
            <person name="Fu X."/>
            <person name="Meyer-Rochow V.B."/>
            <person name="Ballantyne L."/>
            <person name="Zhu X."/>
        </authorList>
    </citation>
    <scope>NUCLEOTIDE SEQUENCE [LARGE SCALE GENOMIC DNA]</scope>
    <source>
        <strain evidence="7">XCY_ONT2</strain>
    </source>
</reference>
<accession>A0AAN7W0J2</accession>
<proteinExistence type="inferred from homology"/>
<organism evidence="7 8">
    <name type="scientific">Pyrocoelia pectoralis</name>
    <dbReference type="NCBI Taxonomy" id="417401"/>
    <lineage>
        <taxon>Eukaryota</taxon>
        <taxon>Metazoa</taxon>
        <taxon>Ecdysozoa</taxon>
        <taxon>Arthropoda</taxon>
        <taxon>Hexapoda</taxon>
        <taxon>Insecta</taxon>
        <taxon>Pterygota</taxon>
        <taxon>Neoptera</taxon>
        <taxon>Endopterygota</taxon>
        <taxon>Coleoptera</taxon>
        <taxon>Polyphaga</taxon>
        <taxon>Elateriformia</taxon>
        <taxon>Elateroidea</taxon>
        <taxon>Lampyridae</taxon>
        <taxon>Lampyrinae</taxon>
        <taxon>Pyrocoelia</taxon>
    </lineage>
</organism>
<sequence length="220" mass="24854">MIRNCLTIIAFIFVAINIKCAYEAKKQTLKVSLYYETLCPFCMAFINEQLYPGYQKIGDYLDLELIPYGNARRNKSNDGWMIECQHGPKECLYNKIEACGLARNEDQNVSISFVYCIQKAIQMDPSANYKLITKKCSGIIGVSSTEIIKCAEGEEGVELMVKNGVKTDAVQPEIQGVPTVLYNDYYNDTLEEYNDNFLGIACKLLNDEPNACTNLENEIL</sequence>
<keyword evidence="4 6" id="KW-0732">Signal</keyword>
<evidence type="ECO:0000313" key="7">
    <source>
        <dbReference type="EMBL" id="KAK5650809.1"/>
    </source>
</evidence>
<evidence type="ECO:0000256" key="4">
    <source>
        <dbReference type="ARBA" id="ARBA00022729"/>
    </source>
</evidence>
<evidence type="ECO:0000256" key="3">
    <source>
        <dbReference type="ARBA" id="ARBA00022525"/>
    </source>
</evidence>
<dbReference type="GO" id="GO:0016671">
    <property type="term" value="F:oxidoreductase activity, acting on a sulfur group of donors, disulfide as acceptor"/>
    <property type="evidence" value="ECO:0007669"/>
    <property type="project" value="InterPro"/>
</dbReference>
<dbReference type="Gene3D" id="3.40.30.10">
    <property type="entry name" value="Glutaredoxin"/>
    <property type="match status" value="1"/>
</dbReference>
<evidence type="ECO:0000256" key="2">
    <source>
        <dbReference type="ARBA" id="ARBA00005679"/>
    </source>
</evidence>
<dbReference type="Proteomes" id="UP001329430">
    <property type="component" value="Chromosome 1"/>
</dbReference>
<evidence type="ECO:0000256" key="1">
    <source>
        <dbReference type="ARBA" id="ARBA00004613"/>
    </source>
</evidence>
<dbReference type="PANTHER" id="PTHR13234:SF8">
    <property type="entry name" value="GAMMA-INTERFERON-INDUCIBLE LYSOSOMAL THIOL REDUCTASE"/>
    <property type="match status" value="1"/>
</dbReference>
<keyword evidence="3" id="KW-0964">Secreted</keyword>
<gene>
    <name evidence="7" type="ORF">RI129_001838</name>
</gene>
<protein>
    <recommendedName>
        <fullName evidence="9">Gamma-interferon-inducible lysosomal thiol reductase</fullName>
    </recommendedName>
</protein>
<dbReference type="InterPro" id="IPR004911">
    <property type="entry name" value="Interferon-induced_GILT"/>
</dbReference>
<dbReference type="PANTHER" id="PTHR13234">
    <property type="entry name" value="GAMMA-INTERFERON INDUCIBLE LYSOSOMAL THIOL REDUCTASE GILT"/>
    <property type="match status" value="1"/>
</dbReference>
<evidence type="ECO:0008006" key="9">
    <source>
        <dbReference type="Google" id="ProtNLM"/>
    </source>
</evidence>
<dbReference type="EMBL" id="JAVRBK010000001">
    <property type="protein sequence ID" value="KAK5650809.1"/>
    <property type="molecule type" value="Genomic_DNA"/>
</dbReference>
<comment type="caution">
    <text evidence="7">The sequence shown here is derived from an EMBL/GenBank/DDBJ whole genome shotgun (WGS) entry which is preliminary data.</text>
</comment>
<comment type="similarity">
    <text evidence="2">Belongs to the GILT family.</text>
</comment>
<keyword evidence="5" id="KW-0325">Glycoprotein</keyword>
<keyword evidence="8" id="KW-1185">Reference proteome</keyword>
<feature type="chain" id="PRO_5042842783" description="Gamma-interferon-inducible lysosomal thiol reductase" evidence="6">
    <location>
        <begin position="22"/>
        <end position="220"/>
    </location>
</feature>
<dbReference type="GO" id="GO:0005576">
    <property type="term" value="C:extracellular region"/>
    <property type="evidence" value="ECO:0007669"/>
    <property type="project" value="UniProtKB-SubCell"/>
</dbReference>
<feature type="signal peptide" evidence="6">
    <location>
        <begin position="1"/>
        <end position="21"/>
    </location>
</feature>
<comment type="subcellular location">
    <subcellularLocation>
        <location evidence="1">Secreted</location>
    </subcellularLocation>
</comment>
<name>A0AAN7W0J2_9COLE</name>
<evidence type="ECO:0000256" key="6">
    <source>
        <dbReference type="SAM" id="SignalP"/>
    </source>
</evidence>
<evidence type="ECO:0000313" key="8">
    <source>
        <dbReference type="Proteomes" id="UP001329430"/>
    </source>
</evidence>
<dbReference type="Pfam" id="PF03227">
    <property type="entry name" value="GILT"/>
    <property type="match status" value="1"/>
</dbReference>